<dbReference type="InterPro" id="IPR000700">
    <property type="entry name" value="PAS-assoc_C"/>
</dbReference>
<dbReference type="PROSITE" id="PS50883">
    <property type="entry name" value="EAL"/>
    <property type="match status" value="1"/>
</dbReference>
<dbReference type="PROSITE" id="PS50887">
    <property type="entry name" value="GGDEF"/>
    <property type="match status" value="1"/>
</dbReference>
<dbReference type="InterPro" id="IPR000014">
    <property type="entry name" value="PAS"/>
</dbReference>
<feature type="domain" description="GGDEF" evidence="6">
    <location>
        <begin position="275"/>
        <end position="408"/>
    </location>
</feature>
<comment type="caution">
    <text evidence="7">The sequence shown here is derived from an EMBL/GenBank/DDBJ whole genome shotgun (WGS) entry which is preliminary data.</text>
</comment>
<evidence type="ECO:0000256" key="2">
    <source>
        <dbReference type="SAM" id="Phobius"/>
    </source>
</evidence>
<dbReference type="PROSITE" id="PS50113">
    <property type="entry name" value="PAC"/>
    <property type="match status" value="1"/>
</dbReference>
<evidence type="ECO:0000313" key="8">
    <source>
        <dbReference type="Proteomes" id="UP000726170"/>
    </source>
</evidence>
<feature type="domain" description="EAL" evidence="5">
    <location>
        <begin position="417"/>
        <end position="671"/>
    </location>
</feature>
<evidence type="ECO:0000259" key="3">
    <source>
        <dbReference type="PROSITE" id="PS50112"/>
    </source>
</evidence>
<keyword evidence="2" id="KW-1133">Transmembrane helix</keyword>
<dbReference type="CDD" id="cd01948">
    <property type="entry name" value="EAL"/>
    <property type="match status" value="1"/>
</dbReference>
<organism evidence="7 8">
    <name type="scientific">Clostridium mobile</name>
    <dbReference type="NCBI Taxonomy" id="2841512"/>
    <lineage>
        <taxon>Bacteria</taxon>
        <taxon>Bacillati</taxon>
        <taxon>Bacillota</taxon>
        <taxon>Clostridia</taxon>
        <taxon>Eubacteriales</taxon>
        <taxon>Clostridiaceae</taxon>
        <taxon>Clostridium</taxon>
    </lineage>
</organism>
<dbReference type="Pfam" id="PF00990">
    <property type="entry name" value="GGDEF"/>
    <property type="match status" value="1"/>
</dbReference>
<reference evidence="7 8" key="1">
    <citation type="submission" date="2021-06" db="EMBL/GenBank/DDBJ databases">
        <authorList>
            <person name="Sun Q."/>
            <person name="Li D."/>
        </authorList>
    </citation>
    <scope>NUCLEOTIDE SEQUENCE [LARGE SCALE GENOMIC DNA]</scope>
    <source>
        <strain evidence="7 8">MSJ-11</strain>
    </source>
</reference>
<protein>
    <submittedName>
        <fullName evidence="7">EAL domain-containing protein</fullName>
    </submittedName>
</protein>
<feature type="coiled-coil region" evidence="1">
    <location>
        <begin position="201"/>
        <end position="238"/>
    </location>
</feature>
<dbReference type="EMBL" id="JAHLQF010000001">
    <property type="protein sequence ID" value="MBU5483050.1"/>
    <property type="molecule type" value="Genomic_DNA"/>
</dbReference>
<evidence type="ECO:0000259" key="4">
    <source>
        <dbReference type="PROSITE" id="PS50113"/>
    </source>
</evidence>
<proteinExistence type="predicted"/>
<keyword evidence="2" id="KW-0472">Membrane</keyword>
<dbReference type="SMART" id="SM00052">
    <property type="entry name" value="EAL"/>
    <property type="match status" value="1"/>
</dbReference>
<keyword evidence="8" id="KW-1185">Reference proteome</keyword>
<name>A0ABS6EDG1_9CLOT</name>
<keyword evidence="2" id="KW-0812">Transmembrane</keyword>
<dbReference type="Proteomes" id="UP000726170">
    <property type="component" value="Unassembled WGS sequence"/>
</dbReference>
<dbReference type="InterPro" id="IPR052155">
    <property type="entry name" value="Biofilm_reg_signaling"/>
</dbReference>
<gene>
    <name evidence="7" type="ORF">KQI86_01850</name>
</gene>
<dbReference type="SMART" id="SM00267">
    <property type="entry name" value="GGDEF"/>
    <property type="match status" value="1"/>
</dbReference>
<dbReference type="InterPro" id="IPR000160">
    <property type="entry name" value="GGDEF_dom"/>
</dbReference>
<feature type="domain" description="PAS" evidence="3">
    <location>
        <begin position="81"/>
        <end position="151"/>
    </location>
</feature>
<dbReference type="Pfam" id="PF13426">
    <property type="entry name" value="PAS_9"/>
    <property type="match status" value="1"/>
</dbReference>
<dbReference type="Pfam" id="PF00563">
    <property type="entry name" value="EAL"/>
    <property type="match status" value="1"/>
</dbReference>
<dbReference type="PANTHER" id="PTHR44757:SF2">
    <property type="entry name" value="BIOFILM ARCHITECTURE MAINTENANCE PROTEIN MBAA"/>
    <property type="match status" value="1"/>
</dbReference>
<feature type="domain" description="PAC" evidence="4">
    <location>
        <begin position="154"/>
        <end position="206"/>
    </location>
</feature>
<dbReference type="NCBIfam" id="TIGR00254">
    <property type="entry name" value="GGDEF"/>
    <property type="match status" value="1"/>
</dbReference>
<evidence type="ECO:0000313" key="7">
    <source>
        <dbReference type="EMBL" id="MBU5483050.1"/>
    </source>
</evidence>
<dbReference type="NCBIfam" id="TIGR00229">
    <property type="entry name" value="sensory_box"/>
    <property type="match status" value="1"/>
</dbReference>
<evidence type="ECO:0000256" key="1">
    <source>
        <dbReference type="SAM" id="Coils"/>
    </source>
</evidence>
<feature type="transmembrane region" description="Helical" evidence="2">
    <location>
        <begin position="42"/>
        <end position="61"/>
    </location>
</feature>
<dbReference type="PROSITE" id="PS50112">
    <property type="entry name" value="PAS"/>
    <property type="match status" value="1"/>
</dbReference>
<evidence type="ECO:0000259" key="5">
    <source>
        <dbReference type="PROSITE" id="PS50883"/>
    </source>
</evidence>
<dbReference type="InterPro" id="IPR001633">
    <property type="entry name" value="EAL_dom"/>
</dbReference>
<dbReference type="CDD" id="cd01949">
    <property type="entry name" value="GGDEF"/>
    <property type="match status" value="1"/>
</dbReference>
<dbReference type="CDD" id="cd00130">
    <property type="entry name" value="PAS"/>
    <property type="match status" value="1"/>
</dbReference>
<dbReference type="SMART" id="SM00091">
    <property type="entry name" value="PAS"/>
    <property type="match status" value="1"/>
</dbReference>
<dbReference type="RefSeq" id="WP_216437455.1">
    <property type="nucleotide sequence ID" value="NZ_JAHLQF010000001.1"/>
</dbReference>
<keyword evidence="1" id="KW-0175">Coiled coil</keyword>
<accession>A0ABS6EDG1</accession>
<sequence>MKVLFKKRINNYVLMQVLISLIILIIFQFLDYKYNIISVENKMSLILSLMFIFFEVVILKLQIKIFNKNEIIDKLTKLEEDNGKLAAIIKYADDAIISQDLHNNIISWNKGAEKIFGYKREEIIGKNISILIPEDELQERSLFIKKEINNNEVENIERITVKKSGEKINVSITISPIIDDMGRKVGISFIARDIRKNKIMEEKLQKSYDELSAVYEELSATEGELREQYNELQKIEEKMRYMASYDQLTDLPNRNTFMESLKSTINKNIEEKSSGKIAVMFLDLDNFKKINDTLGHIYGDKLLKKVADILRLYLGGNNSIGRIGGDEFIIYLPCDSQCKEVIEFCEKVILKLNQNLIVDNKCVYVSVSMGASVFPDDSSDVNTLLKYADTAMYKAKKIGKNNYCFFSEDMKEEIERKISIEKGLRTALKNEELDIHYQPQVDVKNRKIVGFEALLRWNSKEFGMVSPAEFIPIAEETGLIISIGDWIINKVCKQIVQWVHKGYDIGRVAINISAVQIQNRGFADRVKKIIKRTGVDPKYLEFEITETILMESLENNIKILQEFRDLNIKVALDDFGIGYSSFNYLKNLPVSTIKIDKSFIDNIGKNNSDKDITHGIIKLAHNINMEVIAEGVEEEEQVFLLEDMRCDRIQGYYFSRPLQINKAEELLMNIGE</sequence>
<evidence type="ECO:0000259" key="6">
    <source>
        <dbReference type="PROSITE" id="PS50887"/>
    </source>
</evidence>
<dbReference type="PANTHER" id="PTHR44757">
    <property type="entry name" value="DIGUANYLATE CYCLASE DGCP"/>
    <property type="match status" value="1"/>
</dbReference>
<feature type="transmembrane region" description="Helical" evidence="2">
    <location>
        <begin position="12"/>
        <end position="30"/>
    </location>
</feature>